<evidence type="ECO:0000313" key="1">
    <source>
        <dbReference type="EMBL" id="STX55562.1"/>
    </source>
</evidence>
<protein>
    <submittedName>
        <fullName evidence="1">Uncharacterized protein</fullName>
    </submittedName>
</protein>
<dbReference type="Proteomes" id="UP000254968">
    <property type="component" value="Unassembled WGS sequence"/>
</dbReference>
<evidence type="ECO:0000313" key="2">
    <source>
        <dbReference type="Proteomes" id="UP000254968"/>
    </source>
</evidence>
<dbReference type="EMBL" id="UGNV01000003">
    <property type="protein sequence ID" value="STX55562.1"/>
    <property type="molecule type" value="Genomic_DNA"/>
</dbReference>
<gene>
    <name evidence="1" type="ORF">NCTC13315_02933</name>
</gene>
<name>A0A378JSA5_9GAMM</name>
<proteinExistence type="predicted"/>
<accession>A0A378JSA5</accession>
<reference evidence="1 2" key="1">
    <citation type="submission" date="2018-06" db="EMBL/GenBank/DDBJ databases">
        <authorList>
            <consortium name="Pathogen Informatics"/>
            <person name="Doyle S."/>
        </authorList>
    </citation>
    <scope>NUCLEOTIDE SEQUENCE [LARGE SCALE GENOMIC DNA]</scope>
    <source>
        <strain evidence="1 2">NCTC13315</strain>
    </source>
</reference>
<sequence>MIKNCPNILRYPLEVSVIAFIIVNLSYCDIRELMATCGSVAKRLNLKHLSYTSPVIFLIQEYNAESNDTHGCDLFLDRVQPSFPLNLDNSCCIYNTTVHIAASLHHENDAI</sequence>
<keyword evidence="2" id="KW-1185">Reference proteome</keyword>
<organism evidence="1 2">
    <name type="scientific">Legionella beliardensis</name>
    <dbReference type="NCBI Taxonomy" id="91822"/>
    <lineage>
        <taxon>Bacteria</taxon>
        <taxon>Pseudomonadati</taxon>
        <taxon>Pseudomonadota</taxon>
        <taxon>Gammaproteobacteria</taxon>
        <taxon>Legionellales</taxon>
        <taxon>Legionellaceae</taxon>
        <taxon>Legionella</taxon>
    </lineage>
</organism>
<dbReference type="AlphaFoldDB" id="A0A378JSA5"/>